<keyword evidence="1" id="KW-1133">Transmembrane helix</keyword>
<gene>
    <name evidence="2" type="ORF">HCR_21300</name>
</gene>
<dbReference type="Proteomes" id="UP001321445">
    <property type="component" value="Chromosome"/>
</dbReference>
<organism evidence="2 3">
    <name type="scientific">Hydrogenimonas cancrithermarum</name>
    <dbReference type="NCBI Taxonomy" id="2993563"/>
    <lineage>
        <taxon>Bacteria</taxon>
        <taxon>Pseudomonadati</taxon>
        <taxon>Campylobacterota</taxon>
        <taxon>Epsilonproteobacteria</taxon>
        <taxon>Campylobacterales</taxon>
        <taxon>Hydrogenimonadaceae</taxon>
        <taxon>Hydrogenimonas</taxon>
    </lineage>
</organism>
<reference evidence="2 3" key="1">
    <citation type="submission" date="2023-03" db="EMBL/GenBank/DDBJ databases">
        <title>Description of Hydrogenimonas sp. ISO32.</title>
        <authorList>
            <person name="Mino S."/>
            <person name="Fukazawa S."/>
            <person name="Sawabe T."/>
        </authorList>
    </citation>
    <scope>NUCLEOTIDE SEQUENCE [LARGE SCALE GENOMIC DNA]</scope>
    <source>
        <strain evidence="2 3">ISO32</strain>
    </source>
</reference>
<dbReference type="EMBL" id="AP027370">
    <property type="protein sequence ID" value="BDY13818.1"/>
    <property type="molecule type" value="Genomic_DNA"/>
</dbReference>
<keyword evidence="3" id="KW-1185">Reference proteome</keyword>
<protein>
    <recommendedName>
        <fullName evidence="4">BatD</fullName>
    </recommendedName>
</protein>
<evidence type="ECO:0000256" key="1">
    <source>
        <dbReference type="SAM" id="Phobius"/>
    </source>
</evidence>
<accession>A0ABN6WXD2</accession>
<keyword evidence="1" id="KW-0812">Transmembrane</keyword>
<name>A0ABN6WXD2_9BACT</name>
<keyword evidence="1" id="KW-0472">Membrane</keyword>
<evidence type="ECO:0000313" key="3">
    <source>
        <dbReference type="Proteomes" id="UP001321445"/>
    </source>
</evidence>
<proteinExistence type="predicted"/>
<sequence>MRLSTESATVKEPFLFTFSIEQLDRSKVMFFDIRPHQKGFFFKRLDKNVDDTFHHRKALFTYLVYALQPYDGPLRFDLTVKQTNDKRIELSTTGGRYNVKDIETTDLHETLSTPILHITSIPKQVPLVGEFHMRVSVDKSSVSARTPVYLKIHLEGIGAMPEPFDFTPKIEGAEIFTDDPHVTLRYSKDGVHYEATYLYALLSDRSFTVPAYRLQAWSYKKRKFYSLESTPLSVQVKTVPIRQLVDERNMPQSVFDMFEDTKEWLIYLLVFMSGYLSALLITKLRGRRRLSGASDIFAKEVRQAKDARALLTLLLHKDAQTYASFITDLEKAVYRGENIPFKQIKKEILRHG</sequence>
<feature type="transmembrane region" description="Helical" evidence="1">
    <location>
        <begin position="264"/>
        <end position="281"/>
    </location>
</feature>
<evidence type="ECO:0000313" key="2">
    <source>
        <dbReference type="EMBL" id="BDY13818.1"/>
    </source>
</evidence>
<evidence type="ECO:0008006" key="4">
    <source>
        <dbReference type="Google" id="ProtNLM"/>
    </source>
</evidence>